<evidence type="ECO:0000313" key="3">
    <source>
        <dbReference type="EMBL" id="GGM15287.1"/>
    </source>
</evidence>
<feature type="transmembrane region" description="Helical" evidence="2">
    <location>
        <begin position="120"/>
        <end position="139"/>
    </location>
</feature>
<gene>
    <name evidence="3" type="ORF">GCM10011534_41710</name>
</gene>
<name>A0A917TA86_9RHOB</name>
<keyword evidence="2" id="KW-1133">Transmembrane helix</keyword>
<keyword evidence="2" id="KW-0472">Membrane</keyword>
<evidence type="ECO:0000313" key="4">
    <source>
        <dbReference type="Proteomes" id="UP000649829"/>
    </source>
</evidence>
<comment type="caution">
    <text evidence="3">The sequence shown here is derived from an EMBL/GenBank/DDBJ whole genome shotgun (WGS) entry which is preliminary data.</text>
</comment>
<proteinExistence type="predicted"/>
<sequence length="164" mass="16930">MQSTASPIPPHSAPGSGPGRPMRDWRRGALRLLVRQRGGKEGAPETEGGAAHLDSVLFLLVVCAMLLPTSAGYELATAAAQSVVGLPFAVMMFLSPFAVMALLPLRLLHLTLDGLFGIRLRLGLLAPLALVCLAIFLALGPLGLRPAPAGLAVPDEVAVVAGLS</sequence>
<keyword evidence="4" id="KW-1185">Reference proteome</keyword>
<keyword evidence="2" id="KW-0812">Transmembrane</keyword>
<reference evidence="3" key="2">
    <citation type="submission" date="2020-09" db="EMBL/GenBank/DDBJ databases">
        <authorList>
            <person name="Sun Q."/>
            <person name="Zhou Y."/>
        </authorList>
    </citation>
    <scope>NUCLEOTIDE SEQUENCE</scope>
    <source>
        <strain evidence="3">CGMCC 1.6293</strain>
    </source>
</reference>
<organism evidence="3 4">
    <name type="scientific">Pseudooceanicola nanhaiensis</name>
    <dbReference type="NCBI Taxonomy" id="375761"/>
    <lineage>
        <taxon>Bacteria</taxon>
        <taxon>Pseudomonadati</taxon>
        <taxon>Pseudomonadota</taxon>
        <taxon>Alphaproteobacteria</taxon>
        <taxon>Rhodobacterales</taxon>
        <taxon>Paracoccaceae</taxon>
        <taxon>Pseudooceanicola</taxon>
    </lineage>
</organism>
<evidence type="ECO:0000256" key="1">
    <source>
        <dbReference type="SAM" id="MobiDB-lite"/>
    </source>
</evidence>
<dbReference type="AlphaFoldDB" id="A0A917TA86"/>
<feature type="transmembrane region" description="Helical" evidence="2">
    <location>
        <begin position="56"/>
        <end position="76"/>
    </location>
</feature>
<reference evidence="3" key="1">
    <citation type="journal article" date="2014" name="Int. J. Syst. Evol. Microbiol.">
        <title>Complete genome sequence of Corynebacterium casei LMG S-19264T (=DSM 44701T), isolated from a smear-ripened cheese.</title>
        <authorList>
            <consortium name="US DOE Joint Genome Institute (JGI-PGF)"/>
            <person name="Walter F."/>
            <person name="Albersmeier A."/>
            <person name="Kalinowski J."/>
            <person name="Ruckert C."/>
        </authorList>
    </citation>
    <scope>NUCLEOTIDE SEQUENCE</scope>
    <source>
        <strain evidence="3">CGMCC 1.6293</strain>
    </source>
</reference>
<accession>A0A917TA86</accession>
<feature type="region of interest" description="Disordered" evidence="1">
    <location>
        <begin position="1"/>
        <end position="22"/>
    </location>
</feature>
<evidence type="ECO:0000256" key="2">
    <source>
        <dbReference type="SAM" id="Phobius"/>
    </source>
</evidence>
<dbReference type="Proteomes" id="UP000649829">
    <property type="component" value="Unassembled WGS sequence"/>
</dbReference>
<protein>
    <submittedName>
        <fullName evidence="3">Uncharacterized protein</fullName>
    </submittedName>
</protein>
<feature type="transmembrane region" description="Helical" evidence="2">
    <location>
        <begin position="88"/>
        <end position="108"/>
    </location>
</feature>
<dbReference type="EMBL" id="BMLF01000007">
    <property type="protein sequence ID" value="GGM15287.1"/>
    <property type="molecule type" value="Genomic_DNA"/>
</dbReference>